<reference evidence="20 21" key="1">
    <citation type="journal article" date="2015" name="Fungal Genet. Biol.">
        <title>Evolution of novel wood decay mechanisms in Agaricales revealed by the genome sequences of Fistulina hepatica and Cylindrobasidium torrendii.</title>
        <authorList>
            <person name="Floudas D."/>
            <person name="Held B.W."/>
            <person name="Riley R."/>
            <person name="Nagy L.G."/>
            <person name="Koehler G."/>
            <person name="Ransdell A.S."/>
            <person name="Younus H."/>
            <person name="Chow J."/>
            <person name="Chiniquy J."/>
            <person name="Lipzen A."/>
            <person name="Tritt A."/>
            <person name="Sun H."/>
            <person name="Haridas S."/>
            <person name="LaButti K."/>
            <person name="Ohm R.A."/>
            <person name="Kues U."/>
            <person name="Blanchette R.A."/>
            <person name="Grigoriev I.V."/>
            <person name="Minto R.E."/>
            <person name="Hibbett D.S."/>
        </authorList>
    </citation>
    <scope>NUCLEOTIDE SEQUENCE [LARGE SCALE GENOMIC DNA]</scope>
    <source>
        <strain evidence="20 21">ATCC 64428</strain>
    </source>
</reference>
<keyword evidence="10" id="KW-0159">Chromosome partition</keyword>
<evidence type="ECO:0000313" key="21">
    <source>
        <dbReference type="Proteomes" id="UP000054144"/>
    </source>
</evidence>
<dbReference type="GO" id="GO:0051301">
    <property type="term" value="P:cell division"/>
    <property type="evidence" value="ECO:0007669"/>
    <property type="project" value="UniProtKB-KW"/>
</dbReference>
<keyword evidence="6" id="KW-0963">Cytoplasm</keyword>
<keyword evidence="13" id="KW-0206">Cytoskeleton</keyword>
<dbReference type="Proteomes" id="UP000054144">
    <property type="component" value="Unassembled WGS sequence"/>
</dbReference>
<evidence type="ECO:0000256" key="4">
    <source>
        <dbReference type="ARBA" id="ARBA00005366"/>
    </source>
</evidence>
<keyword evidence="15" id="KW-0131">Cell cycle</keyword>
<dbReference type="OrthoDB" id="5599235at2759"/>
<feature type="compositionally biased region" description="Low complexity" evidence="19">
    <location>
        <begin position="209"/>
        <end position="233"/>
    </location>
</feature>
<feature type="compositionally biased region" description="Basic and acidic residues" evidence="19">
    <location>
        <begin position="169"/>
        <end position="208"/>
    </location>
</feature>
<evidence type="ECO:0000256" key="18">
    <source>
        <dbReference type="ARBA" id="ARBA00044358"/>
    </source>
</evidence>
<evidence type="ECO:0000256" key="17">
    <source>
        <dbReference type="ARBA" id="ARBA00044152"/>
    </source>
</evidence>
<dbReference type="GO" id="GO:0000278">
    <property type="term" value="P:mitotic cell cycle"/>
    <property type="evidence" value="ECO:0007669"/>
    <property type="project" value="InterPro"/>
</dbReference>
<sequence>MSLEDNSLADMSLMDDGSNLLFEPPLLPSSSGLQTGPGGDELSISELSLGDRTVTQEEHGGDDHEDGDGADAERQPARSREERLRRDKFILDKLNNAFEAFNDALDETQSANERIVEQLKQTDALLNRYMRVLAGTEEASRLIFDEDWQGGQADEEFLEKERKELEEKARLEAQKREEEEARRRREEEVRRAREERERLERERREKASSSRGTVRGVRGTRASMRTANAARATGRGRGNVSRPGSSIGGGLSGRVSSRNG</sequence>
<accession>A0A0D7AHP0</accession>
<feature type="region of interest" description="Disordered" evidence="19">
    <location>
        <begin position="169"/>
        <end position="260"/>
    </location>
</feature>
<proteinExistence type="inferred from homology"/>
<dbReference type="Pfam" id="PF08651">
    <property type="entry name" value="DASH_Duo1"/>
    <property type="match status" value="1"/>
</dbReference>
<evidence type="ECO:0000256" key="13">
    <source>
        <dbReference type="ARBA" id="ARBA00023212"/>
    </source>
</evidence>
<comment type="similarity">
    <text evidence="4">Belongs to the DASH complex DUO1 family.</text>
</comment>
<feature type="region of interest" description="Disordered" evidence="19">
    <location>
        <begin position="1"/>
        <end position="83"/>
    </location>
</feature>
<feature type="compositionally biased region" description="Low complexity" evidence="19">
    <location>
        <begin position="18"/>
        <end position="34"/>
    </location>
</feature>
<dbReference type="GO" id="GO:0072686">
    <property type="term" value="C:mitotic spindle"/>
    <property type="evidence" value="ECO:0007669"/>
    <property type="project" value="InterPro"/>
</dbReference>
<evidence type="ECO:0000256" key="14">
    <source>
        <dbReference type="ARBA" id="ARBA00023242"/>
    </source>
</evidence>
<evidence type="ECO:0000256" key="8">
    <source>
        <dbReference type="ARBA" id="ARBA00022701"/>
    </source>
</evidence>
<keyword evidence="16" id="KW-0137">Centromere</keyword>
<keyword evidence="21" id="KW-1185">Reference proteome</keyword>
<evidence type="ECO:0000256" key="12">
    <source>
        <dbReference type="ARBA" id="ARBA00023054"/>
    </source>
</evidence>
<evidence type="ECO:0000256" key="16">
    <source>
        <dbReference type="ARBA" id="ARBA00023328"/>
    </source>
</evidence>
<evidence type="ECO:0000256" key="7">
    <source>
        <dbReference type="ARBA" id="ARBA00022618"/>
    </source>
</evidence>
<evidence type="ECO:0000256" key="11">
    <source>
        <dbReference type="ARBA" id="ARBA00022838"/>
    </source>
</evidence>
<dbReference type="EMBL" id="KN881676">
    <property type="protein sequence ID" value="KIY50348.1"/>
    <property type="molecule type" value="Genomic_DNA"/>
</dbReference>
<organism evidence="20 21">
    <name type="scientific">Fistulina hepatica ATCC 64428</name>
    <dbReference type="NCBI Taxonomy" id="1128425"/>
    <lineage>
        <taxon>Eukaryota</taxon>
        <taxon>Fungi</taxon>
        <taxon>Dikarya</taxon>
        <taxon>Basidiomycota</taxon>
        <taxon>Agaricomycotina</taxon>
        <taxon>Agaricomycetes</taxon>
        <taxon>Agaricomycetidae</taxon>
        <taxon>Agaricales</taxon>
        <taxon>Fistulinaceae</taxon>
        <taxon>Fistulina</taxon>
    </lineage>
</organism>
<gene>
    <name evidence="20" type="ORF">FISHEDRAFT_57662</name>
</gene>
<name>A0A0D7AHP0_9AGAR</name>
<keyword evidence="9" id="KW-0498">Mitosis</keyword>
<comment type="subcellular location">
    <subcellularLocation>
        <location evidence="3">Chromosome</location>
        <location evidence="3">Centromere</location>
        <location evidence="3">Kinetochore</location>
    </subcellularLocation>
    <subcellularLocation>
        <location evidence="2">Cytoplasm</location>
        <location evidence="2">Cytoskeleton</location>
        <location evidence="2">Spindle</location>
    </subcellularLocation>
    <subcellularLocation>
        <location evidence="1">Nucleus</location>
    </subcellularLocation>
</comment>
<evidence type="ECO:0000256" key="3">
    <source>
        <dbReference type="ARBA" id="ARBA00004629"/>
    </source>
</evidence>
<dbReference type="GO" id="GO:0005874">
    <property type="term" value="C:microtubule"/>
    <property type="evidence" value="ECO:0007669"/>
    <property type="project" value="UniProtKB-KW"/>
</dbReference>
<evidence type="ECO:0000256" key="10">
    <source>
        <dbReference type="ARBA" id="ARBA00022829"/>
    </source>
</evidence>
<keyword evidence="14" id="KW-0539">Nucleus</keyword>
<keyword evidence="5" id="KW-0158">Chromosome</keyword>
<evidence type="ECO:0000313" key="20">
    <source>
        <dbReference type="EMBL" id="KIY50348.1"/>
    </source>
</evidence>
<evidence type="ECO:0000256" key="19">
    <source>
        <dbReference type="SAM" id="MobiDB-lite"/>
    </source>
</evidence>
<evidence type="ECO:0000256" key="2">
    <source>
        <dbReference type="ARBA" id="ARBA00004186"/>
    </source>
</evidence>
<evidence type="ECO:0000256" key="9">
    <source>
        <dbReference type="ARBA" id="ARBA00022776"/>
    </source>
</evidence>
<keyword evidence="7" id="KW-0132">Cell division</keyword>
<keyword evidence="8" id="KW-0493">Microtubule</keyword>
<feature type="compositionally biased region" description="Basic and acidic residues" evidence="19">
    <location>
        <begin position="71"/>
        <end position="83"/>
    </location>
</feature>
<keyword evidence="11" id="KW-0995">Kinetochore</keyword>
<evidence type="ECO:0000256" key="1">
    <source>
        <dbReference type="ARBA" id="ARBA00004123"/>
    </source>
</evidence>
<dbReference type="AlphaFoldDB" id="A0A0D7AHP0"/>
<dbReference type="GO" id="GO:0042729">
    <property type="term" value="C:DASH complex"/>
    <property type="evidence" value="ECO:0007669"/>
    <property type="project" value="InterPro"/>
</dbReference>
<dbReference type="PANTHER" id="PTHR28216">
    <property type="entry name" value="DASH COMPLEX SUBUNIT DUO1"/>
    <property type="match status" value="1"/>
</dbReference>
<dbReference type="GO" id="GO:0007059">
    <property type="term" value="P:chromosome segregation"/>
    <property type="evidence" value="ECO:0007669"/>
    <property type="project" value="UniProtKB-KW"/>
</dbReference>
<keyword evidence="12" id="KW-0175">Coiled coil</keyword>
<evidence type="ECO:0000256" key="6">
    <source>
        <dbReference type="ARBA" id="ARBA00022490"/>
    </source>
</evidence>
<dbReference type="PANTHER" id="PTHR28216:SF1">
    <property type="entry name" value="DASH COMPLEX SUBUNIT DUO1"/>
    <property type="match status" value="1"/>
</dbReference>
<protein>
    <recommendedName>
        <fullName evidence="17">DASH complex subunit DUO1</fullName>
    </recommendedName>
    <alternativeName>
        <fullName evidence="18">Outer kinetochore protein DUO1</fullName>
    </alternativeName>
</protein>
<evidence type="ECO:0000256" key="15">
    <source>
        <dbReference type="ARBA" id="ARBA00023306"/>
    </source>
</evidence>
<dbReference type="InterPro" id="IPR013960">
    <property type="entry name" value="DASH_Duo1"/>
</dbReference>
<evidence type="ECO:0000256" key="5">
    <source>
        <dbReference type="ARBA" id="ARBA00022454"/>
    </source>
</evidence>